<reference evidence="2 3" key="1">
    <citation type="journal article" date="2014" name="Genome Announc.">
        <title>Complete genome sequence of Magnetospirillum gryphiswaldense MSR-1.</title>
        <authorList>
            <person name="Wang X."/>
            <person name="Wang Q."/>
            <person name="Zhang W."/>
            <person name="Wang Y."/>
            <person name="Li L."/>
            <person name="Wen T."/>
            <person name="Zhang T."/>
            <person name="Zhang Y."/>
            <person name="Xu J."/>
            <person name="Hu J."/>
            <person name="Li S."/>
            <person name="Liu L."/>
            <person name="Liu J."/>
            <person name="Jiang W."/>
            <person name="Tian J."/>
            <person name="Li Y."/>
            <person name="Schuler D."/>
            <person name="Wang L."/>
            <person name="Li J."/>
        </authorList>
    </citation>
    <scope>NUCLEOTIDE SEQUENCE [LARGE SCALE GENOMIC DNA]</scope>
    <source>
        <strain evidence="3">DSM 6361 / JCM 21280 / NBRC 15271 / MSR-1</strain>
    </source>
</reference>
<dbReference type="AlphaFoldDB" id="V6F2Z5"/>
<dbReference type="HOGENOM" id="CLU_169009_2_0_5"/>
<dbReference type="Gene3D" id="3.30.70.120">
    <property type="match status" value="1"/>
</dbReference>
<dbReference type="InterPro" id="IPR015867">
    <property type="entry name" value="N-reg_PII/ATP_PRibTrfase_C"/>
</dbReference>
<keyword evidence="3" id="KW-1185">Reference proteome</keyword>
<accession>V6F2Z5</accession>
<evidence type="ECO:0000313" key="2">
    <source>
        <dbReference type="EMBL" id="CDK98671.1"/>
    </source>
</evidence>
<dbReference type="KEGG" id="mgy:MGMSRv2__1456"/>
<dbReference type="InterPro" id="IPR002187">
    <property type="entry name" value="N-reg_PII"/>
</dbReference>
<dbReference type="GO" id="GO:0006808">
    <property type="term" value="P:regulation of nitrogen utilization"/>
    <property type="evidence" value="ECO:0007669"/>
    <property type="project" value="InterPro"/>
</dbReference>
<dbReference type="SUPFAM" id="SSF54913">
    <property type="entry name" value="GlnB-like"/>
    <property type="match status" value="1"/>
</dbReference>
<dbReference type="GO" id="GO:0030234">
    <property type="term" value="F:enzyme regulator activity"/>
    <property type="evidence" value="ECO:0007669"/>
    <property type="project" value="InterPro"/>
</dbReference>
<dbReference type="eggNOG" id="COG0347">
    <property type="taxonomic scope" value="Bacteria"/>
</dbReference>
<protein>
    <recommendedName>
        <fullName evidence="1">Nitrogen regulatory protein P-II</fullName>
    </recommendedName>
</protein>
<evidence type="ECO:0000256" key="1">
    <source>
        <dbReference type="ARBA" id="ARBA00015681"/>
    </source>
</evidence>
<organism evidence="2 3">
    <name type="scientific">Magnetospirillum gryphiswaldense (strain DSM 6361 / JCM 21280 / NBRC 15271 / MSR-1)</name>
    <dbReference type="NCBI Taxonomy" id="431944"/>
    <lineage>
        <taxon>Bacteria</taxon>
        <taxon>Pseudomonadati</taxon>
        <taxon>Pseudomonadota</taxon>
        <taxon>Alphaproteobacteria</taxon>
        <taxon>Rhodospirillales</taxon>
        <taxon>Rhodospirillaceae</taxon>
        <taxon>Magnetospirillum</taxon>
    </lineage>
</organism>
<dbReference type="Proteomes" id="UP000018922">
    <property type="component" value="Chromosome I"/>
</dbReference>
<evidence type="ECO:0000313" key="3">
    <source>
        <dbReference type="Proteomes" id="UP000018922"/>
    </source>
</evidence>
<dbReference type="EMBL" id="HG794546">
    <property type="protein sequence ID" value="CDK98671.1"/>
    <property type="molecule type" value="Genomic_DNA"/>
</dbReference>
<proteinExistence type="predicted"/>
<dbReference type="STRING" id="1430440.MGMSRv2__1456"/>
<gene>
    <name evidence="2" type="ordered locus">MGMSRv2__1456</name>
</gene>
<sequence>MVMTAEEGPAKLVSIVTEAAVETLLLREIEAMGIDGYTIADVRGRGTRGRRSGSWDASASIRVDVVCAPVRAEALALRVKERFAPGYALFIFICDAWVP</sequence>
<name>V6F2Z5_MAGGM</name>
<dbReference type="Pfam" id="PF00543">
    <property type="entry name" value="P-II"/>
    <property type="match status" value="1"/>
</dbReference>
<dbReference type="InterPro" id="IPR011322">
    <property type="entry name" value="N-reg_PII-like_a/b"/>
</dbReference>